<feature type="domain" description="ABC transmembrane type-1" evidence="14">
    <location>
        <begin position="154"/>
        <end position="397"/>
    </location>
</feature>
<dbReference type="InterPro" id="IPR027417">
    <property type="entry name" value="P-loop_NTPase"/>
</dbReference>
<dbReference type="SUPFAM" id="SSF52540">
    <property type="entry name" value="P-loop containing nucleoside triphosphate hydrolases"/>
    <property type="match status" value="2"/>
</dbReference>
<feature type="transmembrane region" description="Helical" evidence="13">
    <location>
        <begin position="150"/>
        <end position="173"/>
    </location>
</feature>
<dbReference type="GO" id="GO:0005524">
    <property type="term" value="F:ATP binding"/>
    <property type="evidence" value="ECO:0007669"/>
    <property type="project" value="UniProtKB-KW"/>
</dbReference>
<evidence type="ECO:0000256" key="11">
    <source>
        <dbReference type="ARBA" id="ARBA00023136"/>
    </source>
</evidence>
<dbReference type="CDD" id="cd18580">
    <property type="entry name" value="ABC_6TM_ABCC_D2"/>
    <property type="match status" value="1"/>
</dbReference>
<feature type="transmembrane region" description="Helical" evidence="13">
    <location>
        <begin position="262"/>
        <end position="281"/>
    </location>
</feature>
<comment type="catalytic activity">
    <reaction evidence="12">
        <text>ATP + H2O + xenobioticSide 1 = ADP + phosphate + xenobioticSide 2.</text>
        <dbReference type="EC" id="7.6.2.2"/>
    </reaction>
</comment>
<dbReference type="GO" id="GO:0016887">
    <property type="term" value="F:ATP hydrolysis activity"/>
    <property type="evidence" value="ECO:0007669"/>
    <property type="project" value="InterPro"/>
</dbReference>
<gene>
    <name evidence="15" type="ORF">CDL15_Pgr012073</name>
</gene>
<name>A0A218XLI8_PUNGR</name>
<dbReference type="PROSITE" id="PS50929">
    <property type="entry name" value="ABC_TM1F"/>
    <property type="match status" value="1"/>
</dbReference>
<feature type="transmembrane region" description="Helical" evidence="13">
    <location>
        <begin position="193"/>
        <end position="213"/>
    </location>
</feature>
<evidence type="ECO:0000256" key="10">
    <source>
        <dbReference type="ARBA" id="ARBA00022989"/>
    </source>
</evidence>
<dbReference type="Pfam" id="PF00664">
    <property type="entry name" value="ABC_membrane"/>
    <property type="match status" value="1"/>
</dbReference>
<evidence type="ECO:0000256" key="12">
    <source>
        <dbReference type="ARBA" id="ARBA00034018"/>
    </source>
</evidence>
<keyword evidence="5 13" id="KW-0812">Transmembrane</keyword>
<evidence type="ECO:0000256" key="3">
    <source>
        <dbReference type="ARBA" id="ARBA00012191"/>
    </source>
</evidence>
<sequence>MDRERYEVVLEECSLEDLEVLSFVDQAVIGERGINLSGGQKQRIQIAQALYQDVDICLFEDPFSAVDAHTVSHLFKECLLCQLSTKTVIYVTHQVELLPVADLILAKNGNIQTTEKLDKAGQLVQEEEREKGSIGFSVYWKYITTAYGGALLPFILLGHVMFQGLQILSNYWMAWASPVSMDTKPAVQWSTVMPVYIAFSIGSLLCVLMRSMLRTNAGYKTVTLLFEKMHRCIFRSPISFFNTIPSGRILNRASTDQSTLDLRIPDVIAGFAFILIRLLRVIVVSQVAWQVFIVCIPVVAASLWYQEYYIASAWELSRLVGVYKAPMIQHFAEPIAGSTTIRSFDQESRFIETNVKLSIDYSLLKFHSARAMEWLALCLDMLSSIMFGFCLILLVSAPEGLISPAIAGLDVIYGLSMDMLIAWAYGALYTTIMSELPLVIEETRPERSWPSTGEIDIHHLQIRYVPHMPLVLGGISCKFPGGMKTGIVGRTGSRKSTLIQTIFRIVDPAGGHITIDGIDICSMGVHDLRPEAEHYPTRANHALDKCQLGYEVRKKEGKLDSAGLVCEYDSPKKLLEDKSSSFSQLVAEYTMRSNSTFKQQ</sequence>
<evidence type="ECO:0000256" key="7">
    <source>
        <dbReference type="ARBA" id="ARBA00022741"/>
    </source>
</evidence>
<evidence type="ECO:0000256" key="6">
    <source>
        <dbReference type="ARBA" id="ARBA00022737"/>
    </source>
</evidence>
<dbReference type="EMBL" id="MTKT01001111">
    <property type="protein sequence ID" value="OWM85823.1"/>
    <property type="molecule type" value="Genomic_DNA"/>
</dbReference>
<feature type="transmembrane region" description="Helical" evidence="13">
    <location>
        <begin position="374"/>
        <end position="395"/>
    </location>
</feature>
<keyword evidence="10 13" id="KW-1133">Transmembrane helix</keyword>
<evidence type="ECO:0000256" key="2">
    <source>
        <dbReference type="ARBA" id="ARBA00009726"/>
    </source>
</evidence>
<evidence type="ECO:0000259" key="14">
    <source>
        <dbReference type="PROSITE" id="PS50929"/>
    </source>
</evidence>
<comment type="similarity">
    <text evidence="2">Belongs to the ABC transporter superfamily. ABCC family. Conjugate transporter (TC 3.A.1.208) subfamily.</text>
</comment>
<dbReference type="InterPro" id="IPR044726">
    <property type="entry name" value="ABCC_6TM_D2"/>
</dbReference>
<evidence type="ECO:0000256" key="4">
    <source>
        <dbReference type="ARBA" id="ARBA00022448"/>
    </source>
</evidence>
<evidence type="ECO:0000256" key="13">
    <source>
        <dbReference type="SAM" id="Phobius"/>
    </source>
</evidence>
<dbReference type="InterPro" id="IPR036640">
    <property type="entry name" value="ABC1_TM_sf"/>
</dbReference>
<dbReference type="Gene3D" id="1.20.1560.10">
    <property type="entry name" value="ABC transporter type 1, transmembrane domain"/>
    <property type="match status" value="1"/>
</dbReference>
<feature type="transmembrane region" description="Helical" evidence="13">
    <location>
        <begin position="287"/>
        <end position="305"/>
    </location>
</feature>
<proteinExistence type="inferred from homology"/>
<comment type="caution">
    <text evidence="15">The sequence shown here is derived from an EMBL/GenBank/DDBJ whole genome shotgun (WGS) entry which is preliminary data.</text>
</comment>
<dbReference type="InterPro" id="IPR003439">
    <property type="entry name" value="ABC_transporter-like_ATP-bd"/>
</dbReference>
<dbReference type="AlphaFoldDB" id="A0A218XLI8"/>
<dbReference type="Gene3D" id="3.40.50.300">
    <property type="entry name" value="P-loop containing nucleotide triphosphate hydrolases"/>
    <property type="match status" value="2"/>
</dbReference>
<dbReference type="InterPro" id="IPR011527">
    <property type="entry name" value="ABC1_TM_dom"/>
</dbReference>
<dbReference type="Pfam" id="PF00005">
    <property type="entry name" value="ABC_tran"/>
    <property type="match status" value="2"/>
</dbReference>
<evidence type="ECO:0000256" key="1">
    <source>
        <dbReference type="ARBA" id="ARBA00004141"/>
    </source>
</evidence>
<accession>A0A218XLI8</accession>
<keyword evidence="9" id="KW-1278">Translocase</keyword>
<dbReference type="PANTHER" id="PTHR24223">
    <property type="entry name" value="ATP-BINDING CASSETTE SUB-FAMILY C"/>
    <property type="match status" value="1"/>
</dbReference>
<dbReference type="InterPro" id="IPR050173">
    <property type="entry name" value="ABC_transporter_C-like"/>
</dbReference>
<keyword evidence="6" id="KW-0677">Repeat</keyword>
<dbReference type="Proteomes" id="UP000197138">
    <property type="component" value="Unassembled WGS sequence"/>
</dbReference>
<dbReference type="GO" id="GO:0008559">
    <property type="term" value="F:ABC-type xenobiotic transporter activity"/>
    <property type="evidence" value="ECO:0007669"/>
    <property type="project" value="UniProtKB-EC"/>
</dbReference>
<evidence type="ECO:0000313" key="16">
    <source>
        <dbReference type="Proteomes" id="UP000197138"/>
    </source>
</evidence>
<dbReference type="FunFam" id="1.20.1560.10:FF:000002">
    <property type="entry name" value="ABC transporter C family member 5"/>
    <property type="match status" value="1"/>
</dbReference>
<protein>
    <recommendedName>
        <fullName evidence="3">ABC-type xenobiotic transporter</fullName>
        <ecNumber evidence="3">7.6.2.2</ecNumber>
    </recommendedName>
</protein>
<organism evidence="15 16">
    <name type="scientific">Punica granatum</name>
    <name type="common">Pomegranate</name>
    <dbReference type="NCBI Taxonomy" id="22663"/>
    <lineage>
        <taxon>Eukaryota</taxon>
        <taxon>Viridiplantae</taxon>
        <taxon>Streptophyta</taxon>
        <taxon>Embryophyta</taxon>
        <taxon>Tracheophyta</taxon>
        <taxon>Spermatophyta</taxon>
        <taxon>Magnoliopsida</taxon>
        <taxon>eudicotyledons</taxon>
        <taxon>Gunneridae</taxon>
        <taxon>Pentapetalae</taxon>
        <taxon>rosids</taxon>
        <taxon>malvids</taxon>
        <taxon>Myrtales</taxon>
        <taxon>Lythraceae</taxon>
        <taxon>Punica</taxon>
    </lineage>
</organism>
<evidence type="ECO:0000313" key="15">
    <source>
        <dbReference type="EMBL" id="OWM85823.1"/>
    </source>
</evidence>
<keyword evidence="4" id="KW-0813">Transport</keyword>
<keyword evidence="11 13" id="KW-0472">Membrane</keyword>
<dbReference type="GO" id="GO:0016020">
    <property type="term" value="C:membrane"/>
    <property type="evidence" value="ECO:0007669"/>
    <property type="project" value="UniProtKB-SubCell"/>
</dbReference>
<keyword evidence="8" id="KW-0067">ATP-binding</keyword>
<feature type="transmembrane region" description="Helical" evidence="13">
    <location>
        <begin position="401"/>
        <end position="425"/>
    </location>
</feature>
<keyword evidence="7" id="KW-0547">Nucleotide-binding</keyword>
<dbReference type="SUPFAM" id="SSF90123">
    <property type="entry name" value="ABC transporter transmembrane region"/>
    <property type="match status" value="1"/>
</dbReference>
<evidence type="ECO:0000256" key="9">
    <source>
        <dbReference type="ARBA" id="ARBA00022967"/>
    </source>
</evidence>
<dbReference type="PANTHER" id="PTHR24223:SF181">
    <property type="entry name" value="ABC TRANSPORTER C FAMILY MEMBER 3"/>
    <property type="match status" value="1"/>
</dbReference>
<comment type="subcellular location">
    <subcellularLocation>
        <location evidence="1">Membrane</location>
        <topology evidence="1">Multi-pass membrane protein</topology>
    </subcellularLocation>
</comment>
<reference evidence="16" key="1">
    <citation type="journal article" date="2017" name="Plant J.">
        <title>The pomegranate (Punica granatum L.) genome and the genomics of punicalagin biosynthesis.</title>
        <authorList>
            <person name="Qin G."/>
            <person name="Xu C."/>
            <person name="Ming R."/>
            <person name="Tang H."/>
            <person name="Guyot R."/>
            <person name="Kramer E.M."/>
            <person name="Hu Y."/>
            <person name="Yi X."/>
            <person name="Qi Y."/>
            <person name="Xu X."/>
            <person name="Gao Z."/>
            <person name="Pan H."/>
            <person name="Jian J."/>
            <person name="Tian Y."/>
            <person name="Yue Z."/>
            <person name="Xu Y."/>
        </authorList>
    </citation>
    <scope>NUCLEOTIDE SEQUENCE [LARGE SCALE GENOMIC DNA]</scope>
    <source>
        <strain evidence="16">cv. Dabenzi</strain>
    </source>
</reference>
<dbReference type="EC" id="7.6.2.2" evidence="3"/>
<evidence type="ECO:0000256" key="8">
    <source>
        <dbReference type="ARBA" id="ARBA00022840"/>
    </source>
</evidence>
<evidence type="ECO:0000256" key="5">
    <source>
        <dbReference type="ARBA" id="ARBA00022692"/>
    </source>
</evidence>